<sequence length="460" mass="53131">MVVLRIPDGSALVKVEKADPQLYFKIYDLLSYRKDFGKWEKPESLYDPYERTFPVGLLPRVKKFLNSRGYRVRVKDERQVRGVKLNSTWNGAYALRRYQERAVRKALRERMGVLSLPVGSGKTVVGLRIIHELDLSALIVVHTKELLYQWADKVREVLGVEPGIVGDNRWEERGVTVAMIQTLLSRGADKLRNDYAVVMFDECHRTSAAEKFYRLGLSLPQAYRFGLSATPWRRVRGEEIKIEAVVGPTIFEVKAEDMIRERFLARPRFEVITYESKMPSFSERYKELYEEMVMNNDERNRAIVEKAVELARKGHRVLIDVRRIEHGKILKEMLEKEGVKAEFLSSQSPNRWGILEDFKEGKIPVLISTLLKEGVDIPEISAIILAGGGKSDIMTIQTIGRALRPKKGMKAVIVDVQDDDPLLFTHFIERQKALKQYYGKYYDSELEEDVPEKGRPRKRP</sequence>
<protein>
    <submittedName>
        <fullName evidence="7">DNA repair protein Rad25</fullName>
    </submittedName>
</protein>
<dbReference type="Pfam" id="PF00271">
    <property type="entry name" value="Helicase_C"/>
    <property type="match status" value="1"/>
</dbReference>
<dbReference type="SMART" id="SM00490">
    <property type="entry name" value="HELICc"/>
    <property type="match status" value="1"/>
</dbReference>
<feature type="domain" description="Helicase C-terminal" evidence="6">
    <location>
        <begin position="303"/>
        <end position="458"/>
    </location>
</feature>
<evidence type="ECO:0000259" key="6">
    <source>
        <dbReference type="PROSITE" id="PS51194"/>
    </source>
</evidence>
<evidence type="ECO:0000256" key="4">
    <source>
        <dbReference type="ARBA" id="ARBA00022840"/>
    </source>
</evidence>
<keyword evidence="8" id="KW-1185">Reference proteome</keyword>
<dbReference type="Proteomes" id="UP000197156">
    <property type="component" value="Chromosome"/>
</dbReference>
<dbReference type="OrthoDB" id="11644at2157"/>
<dbReference type="EMBL" id="CP014854">
    <property type="protein sequence ID" value="ASI99968.1"/>
    <property type="molecule type" value="Genomic_DNA"/>
</dbReference>
<dbReference type="InterPro" id="IPR014001">
    <property type="entry name" value="Helicase_ATP-bd"/>
</dbReference>
<proteinExistence type="predicted"/>
<dbReference type="GO" id="GO:0003677">
    <property type="term" value="F:DNA binding"/>
    <property type="evidence" value="ECO:0007669"/>
    <property type="project" value="InterPro"/>
</dbReference>
<organism evidence="7 8">
    <name type="scientific">Thermococcus celer Vu 13 = JCM 8558</name>
    <dbReference type="NCBI Taxonomy" id="1293037"/>
    <lineage>
        <taxon>Archaea</taxon>
        <taxon>Methanobacteriati</taxon>
        <taxon>Methanobacteriota</taxon>
        <taxon>Thermococci</taxon>
        <taxon>Thermococcales</taxon>
        <taxon>Thermococcaceae</taxon>
        <taxon>Thermococcus</taxon>
    </lineage>
</organism>
<dbReference type="Pfam" id="PF04851">
    <property type="entry name" value="ResIII"/>
    <property type="match status" value="1"/>
</dbReference>
<dbReference type="SUPFAM" id="SSF52540">
    <property type="entry name" value="P-loop containing nucleoside triphosphate hydrolases"/>
    <property type="match status" value="1"/>
</dbReference>
<dbReference type="GO" id="GO:0016787">
    <property type="term" value="F:hydrolase activity"/>
    <property type="evidence" value="ECO:0007669"/>
    <property type="project" value="UniProtKB-KW"/>
</dbReference>
<dbReference type="Gene3D" id="3.30.780.20">
    <property type="match status" value="1"/>
</dbReference>
<dbReference type="PANTHER" id="PTHR11274">
    <property type="entry name" value="RAD25/XP-B DNA REPAIR HELICASE"/>
    <property type="match status" value="1"/>
</dbReference>
<dbReference type="InterPro" id="IPR049430">
    <property type="entry name" value="UvsW_N_sf"/>
</dbReference>
<evidence type="ECO:0000313" key="8">
    <source>
        <dbReference type="Proteomes" id="UP000197156"/>
    </source>
</evidence>
<keyword evidence="1" id="KW-0547">Nucleotide-binding</keyword>
<keyword evidence="4" id="KW-0067">ATP-binding</keyword>
<dbReference type="GO" id="GO:0004386">
    <property type="term" value="F:helicase activity"/>
    <property type="evidence" value="ECO:0007669"/>
    <property type="project" value="UniProtKB-KW"/>
</dbReference>
<dbReference type="CDD" id="cd17926">
    <property type="entry name" value="DEXHc_RE"/>
    <property type="match status" value="1"/>
</dbReference>
<dbReference type="InterPro" id="IPR050615">
    <property type="entry name" value="ATP-dep_DNA_Helicase"/>
</dbReference>
<evidence type="ECO:0000256" key="2">
    <source>
        <dbReference type="ARBA" id="ARBA00022801"/>
    </source>
</evidence>
<dbReference type="GeneID" id="33324974"/>
<dbReference type="InterPro" id="IPR001650">
    <property type="entry name" value="Helicase_C-like"/>
</dbReference>
<keyword evidence="3" id="KW-0347">Helicase</keyword>
<dbReference type="Gene3D" id="3.40.50.300">
    <property type="entry name" value="P-loop containing nucleotide triphosphate hydrolases"/>
    <property type="match status" value="2"/>
</dbReference>
<dbReference type="PANTHER" id="PTHR11274:SF0">
    <property type="entry name" value="GENERAL TRANSCRIPTION AND DNA REPAIR FACTOR IIH HELICASE SUBUNIT XPB"/>
    <property type="match status" value="1"/>
</dbReference>
<dbReference type="GO" id="GO:0140097">
    <property type="term" value="F:catalytic activity, acting on DNA"/>
    <property type="evidence" value="ECO:0007669"/>
    <property type="project" value="UniProtKB-ARBA"/>
</dbReference>
<accession>A0A218P4W6</accession>
<dbReference type="InterPro" id="IPR027417">
    <property type="entry name" value="P-loop_NTPase"/>
</dbReference>
<dbReference type="RefSeq" id="WP_088863880.1">
    <property type="nucleotide sequence ID" value="NZ_CP014854.1"/>
</dbReference>
<dbReference type="PROSITE" id="PS51194">
    <property type="entry name" value="HELICASE_CTER"/>
    <property type="match status" value="1"/>
</dbReference>
<dbReference type="PROSITE" id="PS51192">
    <property type="entry name" value="HELICASE_ATP_BIND_1"/>
    <property type="match status" value="1"/>
</dbReference>
<dbReference type="InterPro" id="IPR006935">
    <property type="entry name" value="Helicase/UvrB_N"/>
</dbReference>
<reference evidence="7 8" key="1">
    <citation type="submission" date="2016-03" db="EMBL/GenBank/DDBJ databases">
        <title>Complete genome sequence of Thermococcus celer.</title>
        <authorList>
            <person name="Oger P.M."/>
        </authorList>
    </citation>
    <scope>NUCLEOTIDE SEQUENCE [LARGE SCALE GENOMIC DNA]</scope>
    <source>
        <strain evidence="7 8">Vu 13</strain>
    </source>
</reference>
<dbReference type="GO" id="GO:0005524">
    <property type="term" value="F:ATP binding"/>
    <property type="evidence" value="ECO:0007669"/>
    <property type="project" value="UniProtKB-KW"/>
</dbReference>
<name>A0A218P4W6_THECE</name>
<evidence type="ECO:0000259" key="5">
    <source>
        <dbReference type="PROSITE" id="PS51192"/>
    </source>
</evidence>
<gene>
    <name evidence="7" type="ORF">A3L02_09375</name>
</gene>
<feature type="domain" description="Helicase ATP-binding" evidence="5">
    <location>
        <begin position="103"/>
        <end position="249"/>
    </location>
</feature>
<keyword evidence="2" id="KW-0378">Hydrolase</keyword>
<evidence type="ECO:0000313" key="7">
    <source>
        <dbReference type="EMBL" id="ASI99968.1"/>
    </source>
</evidence>
<dbReference type="SMART" id="SM00487">
    <property type="entry name" value="DEXDc"/>
    <property type="match status" value="1"/>
</dbReference>
<dbReference type="KEGG" id="tce:A3L02_09375"/>
<evidence type="ECO:0000256" key="3">
    <source>
        <dbReference type="ARBA" id="ARBA00022806"/>
    </source>
</evidence>
<evidence type="ECO:0000256" key="1">
    <source>
        <dbReference type="ARBA" id="ARBA00022741"/>
    </source>
</evidence>
<dbReference type="AlphaFoldDB" id="A0A218P4W6"/>